<reference evidence="1" key="1">
    <citation type="submission" date="2020-08" db="EMBL/GenBank/DDBJ databases">
        <title>Multicomponent nature underlies the extraordinary mechanical properties of spider dragline silk.</title>
        <authorList>
            <person name="Kono N."/>
            <person name="Nakamura H."/>
            <person name="Mori M."/>
            <person name="Yoshida Y."/>
            <person name="Ohtoshi R."/>
            <person name="Malay A.D."/>
            <person name="Moran D.A.P."/>
            <person name="Tomita M."/>
            <person name="Numata K."/>
            <person name="Arakawa K."/>
        </authorList>
    </citation>
    <scope>NUCLEOTIDE SEQUENCE</scope>
</reference>
<evidence type="ECO:0000313" key="2">
    <source>
        <dbReference type="Proteomes" id="UP000887159"/>
    </source>
</evidence>
<dbReference type="AlphaFoldDB" id="A0A8X6RHI0"/>
<evidence type="ECO:0000313" key="1">
    <source>
        <dbReference type="EMBL" id="GFX95381.1"/>
    </source>
</evidence>
<name>A0A8X6RHI0_TRICX</name>
<dbReference type="EMBL" id="BMAU01021186">
    <property type="protein sequence ID" value="GFX95381.1"/>
    <property type="molecule type" value="Genomic_DNA"/>
</dbReference>
<gene>
    <name evidence="1" type="ORF">TNCV_3684331</name>
</gene>
<proteinExistence type="predicted"/>
<comment type="caution">
    <text evidence="1">The sequence shown here is derived from an EMBL/GenBank/DDBJ whole genome shotgun (WGS) entry which is preliminary data.</text>
</comment>
<protein>
    <submittedName>
        <fullName evidence="1">Uncharacterized protein</fullName>
    </submittedName>
</protein>
<dbReference type="Proteomes" id="UP000887159">
    <property type="component" value="Unassembled WGS sequence"/>
</dbReference>
<accession>A0A8X6RHI0</accession>
<sequence length="112" mass="13125">MESTKRPIRIGLIFPLKFQLTGSVPCNLSHVHNFPATHRISLNETYATKAQFQQWNQIQLPGRELLKRERPTPFGPTRCLQSIEEFFRLVGFYLFGETRQFTPSSKPFDEWP</sequence>
<organism evidence="1 2">
    <name type="scientific">Trichonephila clavipes</name>
    <name type="common">Golden silk orbweaver</name>
    <name type="synonym">Nephila clavipes</name>
    <dbReference type="NCBI Taxonomy" id="2585209"/>
    <lineage>
        <taxon>Eukaryota</taxon>
        <taxon>Metazoa</taxon>
        <taxon>Ecdysozoa</taxon>
        <taxon>Arthropoda</taxon>
        <taxon>Chelicerata</taxon>
        <taxon>Arachnida</taxon>
        <taxon>Araneae</taxon>
        <taxon>Araneomorphae</taxon>
        <taxon>Entelegynae</taxon>
        <taxon>Araneoidea</taxon>
        <taxon>Nephilidae</taxon>
        <taxon>Trichonephila</taxon>
    </lineage>
</organism>
<keyword evidence="2" id="KW-1185">Reference proteome</keyword>